<evidence type="ECO:0000256" key="7">
    <source>
        <dbReference type="ARBA" id="ARBA00022723"/>
    </source>
</evidence>
<dbReference type="GO" id="GO:0051537">
    <property type="term" value="F:2 iron, 2 sulfur cluster binding"/>
    <property type="evidence" value="ECO:0007669"/>
    <property type="project" value="UniProtKB-KW"/>
</dbReference>
<feature type="domain" description="4Fe-4S ferredoxin-type" evidence="14">
    <location>
        <begin position="138"/>
        <end position="167"/>
    </location>
</feature>
<dbReference type="Pfam" id="PF01568">
    <property type="entry name" value="Molydop_binding"/>
    <property type="match status" value="1"/>
</dbReference>
<comment type="caution">
    <text evidence="17">The sequence shown here is derived from an EMBL/GenBank/DDBJ whole genome shotgun (WGS) entry which is preliminary data.</text>
</comment>
<dbReference type="PROSITE" id="PS51839">
    <property type="entry name" value="4FE4S_HC3"/>
    <property type="match status" value="1"/>
</dbReference>
<dbReference type="SUPFAM" id="SSF50692">
    <property type="entry name" value="ADC-like"/>
    <property type="match status" value="1"/>
</dbReference>
<dbReference type="GO" id="GO:0016020">
    <property type="term" value="C:membrane"/>
    <property type="evidence" value="ECO:0007669"/>
    <property type="project" value="TreeGrafter"/>
</dbReference>
<dbReference type="InterPro" id="IPR036010">
    <property type="entry name" value="2Fe-2S_ferredoxin-like_sf"/>
</dbReference>
<dbReference type="Gene3D" id="3.10.20.740">
    <property type="match status" value="1"/>
</dbReference>
<keyword evidence="10" id="KW-0408">Iron</keyword>
<dbReference type="GO" id="GO:0022904">
    <property type="term" value="P:respiratory electron transport chain"/>
    <property type="evidence" value="ECO:0007669"/>
    <property type="project" value="TreeGrafter"/>
</dbReference>
<feature type="domain" description="4Fe-4S His(Cys)3-ligated-type" evidence="16">
    <location>
        <begin position="79"/>
        <end position="119"/>
    </location>
</feature>
<dbReference type="GO" id="GO:0015942">
    <property type="term" value="P:formate metabolic process"/>
    <property type="evidence" value="ECO:0007669"/>
    <property type="project" value="InterPro"/>
</dbReference>
<dbReference type="GO" id="GO:0003954">
    <property type="term" value="F:NADH dehydrogenase activity"/>
    <property type="evidence" value="ECO:0007669"/>
    <property type="project" value="TreeGrafter"/>
</dbReference>
<evidence type="ECO:0000256" key="9">
    <source>
        <dbReference type="ARBA" id="ARBA00023002"/>
    </source>
</evidence>
<keyword evidence="9 17" id="KW-0560">Oxidoreductase</keyword>
<evidence type="ECO:0000256" key="10">
    <source>
        <dbReference type="ARBA" id="ARBA00023004"/>
    </source>
</evidence>
<evidence type="ECO:0000259" key="16">
    <source>
        <dbReference type="PROSITE" id="PS51839"/>
    </source>
</evidence>
<dbReference type="AlphaFoldDB" id="A0A9X2BFT3"/>
<evidence type="ECO:0000256" key="3">
    <source>
        <dbReference type="ARBA" id="ARBA00007023"/>
    </source>
</evidence>
<dbReference type="Gene3D" id="2.40.40.20">
    <property type="match status" value="1"/>
</dbReference>
<evidence type="ECO:0000256" key="6">
    <source>
        <dbReference type="ARBA" id="ARBA00022714"/>
    </source>
</evidence>
<dbReference type="SMART" id="SM00926">
    <property type="entry name" value="Molybdop_Fe4S4"/>
    <property type="match status" value="1"/>
</dbReference>
<dbReference type="InterPro" id="IPR006656">
    <property type="entry name" value="Mopterin_OxRdtase"/>
</dbReference>
<proteinExistence type="inferred from homology"/>
<keyword evidence="4" id="KW-0004">4Fe-4S</keyword>
<dbReference type="FunFam" id="3.40.228.10:FF:000002">
    <property type="entry name" value="Formate dehydrogenase subunit alpha"/>
    <property type="match status" value="1"/>
</dbReference>
<keyword evidence="7" id="KW-0479">Metal-binding</keyword>
<dbReference type="InterPro" id="IPR017900">
    <property type="entry name" value="4Fe4S_Fe_S_CS"/>
</dbReference>
<dbReference type="FunFam" id="3.10.20.740:FF:000003">
    <property type="entry name" value="Formate dehydrogenase subunit alpha"/>
    <property type="match status" value="1"/>
</dbReference>
<evidence type="ECO:0000256" key="2">
    <source>
        <dbReference type="ARBA" id="ARBA00001966"/>
    </source>
</evidence>
<dbReference type="GO" id="GO:0046872">
    <property type="term" value="F:metal ion binding"/>
    <property type="evidence" value="ECO:0007669"/>
    <property type="project" value="UniProtKB-KW"/>
</dbReference>
<dbReference type="InterPro" id="IPR019574">
    <property type="entry name" value="NADH_UbQ_OxRdtase_Gsu_4Fe4S-bd"/>
</dbReference>
<feature type="domain" description="4Fe-4S ferredoxin-type" evidence="14">
    <location>
        <begin position="181"/>
        <end position="210"/>
    </location>
</feature>
<dbReference type="PROSITE" id="PS51379">
    <property type="entry name" value="4FE4S_FER_2"/>
    <property type="match status" value="2"/>
</dbReference>
<dbReference type="Gene3D" id="3.40.228.10">
    <property type="entry name" value="Dimethylsulfoxide Reductase, domain 2"/>
    <property type="match status" value="1"/>
</dbReference>
<keyword evidence="5" id="KW-0500">Molybdenum</keyword>
<dbReference type="InterPro" id="IPR001041">
    <property type="entry name" value="2Fe-2S_ferredoxin-type"/>
</dbReference>
<dbReference type="EC" id="1.17.1.9" evidence="17"/>
<dbReference type="PROSITE" id="PS00551">
    <property type="entry name" value="MOLYBDOPTERIN_PROK_1"/>
    <property type="match status" value="1"/>
</dbReference>
<evidence type="ECO:0000313" key="17">
    <source>
        <dbReference type="EMBL" id="MCK6259105.1"/>
    </source>
</evidence>
<dbReference type="SMART" id="SM00929">
    <property type="entry name" value="NADH-G_4Fe-4S_3"/>
    <property type="match status" value="1"/>
</dbReference>
<feature type="domain" description="4Fe-4S Mo/W bis-MGD-type" evidence="15">
    <location>
        <begin position="257"/>
        <end position="313"/>
    </location>
</feature>
<evidence type="ECO:0000256" key="11">
    <source>
        <dbReference type="ARBA" id="ARBA00023014"/>
    </source>
</evidence>
<dbReference type="GO" id="GO:0008863">
    <property type="term" value="F:formate dehydrogenase (NAD+) activity"/>
    <property type="evidence" value="ECO:0007669"/>
    <property type="project" value="UniProtKB-EC"/>
</dbReference>
<sequence length="981" mass="110130">MKKEFSVIVNGDQYQADQGQTVLQLLLDKNIEIPHVCYHESLGSIETCDTCAVLVNGEVKRGCGTFLEEGMDIRTSTPEVKEAQFKAMDNILENHELYCTVCDNNNGDCTLHNTVKDMGLEHQIKEFKPKQYDIDHGQFYRYDPDQCILCGRCVEVCQTVEVNETLSIDWDLMQPRVIWDDNVPIEESSCVSCGQCVTVCPCNALMENSMQGQAGFLTDIRPDYLRSMIEVTKEAETGFGPLFAVSDSEAKMREDRIEKTKTVCTYCGVGCSFEVWTKDREILKIEPVEEAPANGISSCIKGKFGWGHINSEARLIRPLVRDGEYFKEVEWEEAISLITEKFKEIKEKHGPDSLAFIASSKATNEESYLIQKLARQVIGTNNIDNCSRYCQSPATMGLQRTVGYGGDAGSMEDLENAELVIIVGSNTAEAHPVLASKIKRAHKLFGQKLIVADLRKHEMAERADLYIHPNPGTDLVWLSAVTKYIIDQGWHDKEFLSGKVNGYADYLESLQPFTLGMAEEITGISKEVLIQTAEAIRDSDRTCICWAMGVTQHQIGSDTSTAISNLLLVTGNYGRPGTGAYPLRGHNNVQGASDFGSMPDTLPGYQKVTDDKVIAKFEKAWGVNLPREKGMDNHEMVQGIHDGKLKALYVTGEDMGVVDSNINYVTSAFKKLDFFIVQDLFLTNTAQYADVVLPASPSLEKEGTFTNTERRIQRLYPALSPLGESKPDWEIYSEIARRMGFDWSYTSPADIMAEAASLVPMFAGVSYERLEGFKSLQWPVSEDGKDTPLLYTEEFHTDDGKAKLYPLEFAHHYRTTEEHNFHINNGRILEHFHEGNMTYHTEGIRKKVPNSWIAVSEEAAEKYGMEEGSTIRMENPSGETVARVHVSPEVFGNEMYLPLNDNGKSAINYLTNNDTDKDTNTPAYKEIPAKVEVLEKKGDSPLPLFNYRRGHRNPQPGVNVQKKWDRSDYIYPGSREVRQDG</sequence>
<dbReference type="RefSeq" id="WP_248254313.1">
    <property type="nucleotide sequence ID" value="NZ_JAIWJX010000002.1"/>
</dbReference>
<comment type="cofactor">
    <cofactor evidence="2">
        <name>[4Fe-4S] cluster</name>
        <dbReference type="ChEBI" id="CHEBI:49883"/>
    </cofactor>
</comment>
<dbReference type="Gene3D" id="3.30.70.20">
    <property type="match status" value="1"/>
</dbReference>
<evidence type="ECO:0000259" key="14">
    <source>
        <dbReference type="PROSITE" id="PS51379"/>
    </source>
</evidence>
<dbReference type="NCBIfam" id="TIGR01591">
    <property type="entry name" value="Fdh-alpha"/>
    <property type="match status" value="1"/>
</dbReference>
<dbReference type="InterPro" id="IPR050123">
    <property type="entry name" value="Prok_molybdopt-oxidoreductase"/>
</dbReference>
<dbReference type="PROSITE" id="PS51669">
    <property type="entry name" value="4FE4S_MOW_BIS_MGD"/>
    <property type="match status" value="1"/>
</dbReference>
<dbReference type="CDD" id="cd02753">
    <property type="entry name" value="MopB_Formate-Dh-H"/>
    <property type="match status" value="1"/>
</dbReference>
<dbReference type="GO" id="GO:0051539">
    <property type="term" value="F:4 iron, 4 sulfur cluster binding"/>
    <property type="evidence" value="ECO:0007669"/>
    <property type="project" value="UniProtKB-KW"/>
</dbReference>
<dbReference type="EMBL" id="JAIWJX010000002">
    <property type="protein sequence ID" value="MCK6259105.1"/>
    <property type="molecule type" value="Genomic_DNA"/>
</dbReference>
<dbReference type="SUPFAM" id="SSF54862">
    <property type="entry name" value="4Fe-4S ferredoxins"/>
    <property type="match status" value="1"/>
</dbReference>
<dbReference type="Gene3D" id="3.40.50.740">
    <property type="match status" value="1"/>
</dbReference>
<feature type="domain" description="2Fe-2S ferredoxin-type" evidence="13">
    <location>
        <begin position="3"/>
        <end position="79"/>
    </location>
</feature>
<evidence type="ECO:0000259" key="13">
    <source>
        <dbReference type="PROSITE" id="PS51085"/>
    </source>
</evidence>
<dbReference type="GO" id="GO:0043546">
    <property type="term" value="F:molybdopterin cofactor binding"/>
    <property type="evidence" value="ECO:0007669"/>
    <property type="project" value="InterPro"/>
</dbReference>
<dbReference type="Pfam" id="PF04879">
    <property type="entry name" value="Molybdop_Fe4S4"/>
    <property type="match status" value="1"/>
</dbReference>
<dbReference type="InterPro" id="IPR027467">
    <property type="entry name" value="MopterinOxRdtase_cofactor_BS"/>
</dbReference>
<dbReference type="Pfam" id="PF13183">
    <property type="entry name" value="Fer4_8"/>
    <property type="match status" value="1"/>
</dbReference>
<dbReference type="FunFam" id="3.30.70.20:FF:000032">
    <property type="entry name" value="Formate dehydrogenase, alpha subunit"/>
    <property type="match status" value="1"/>
</dbReference>
<dbReference type="PROSITE" id="PS00198">
    <property type="entry name" value="4FE4S_FER_1"/>
    <property type="match status" value="1"/>
</dbReference>
<accession>A0A9X2BFT3</accession>
<dbReference type="InterPro" id="IPR006478">
    <property type="entry name" value="Formate_DH_asu"/>
</dbReference>
<comment type="cofactor">
    <cofactor evidence="1">
        <name>Mo-bis(molybdopterin guanine dinucleotide)</name>
        <dbReference type="ChEBI" id="CHEBI:60539"/>
    </cofactor>
</comment>
<dbReference type="PIRSF" id="PIRSF036643">
    <property type="entry name" value="FDH_alpha"/>
    <property type="match status" value="1"/>
</dbReference>
<dbReference type="Pfam" id="PF10588">
    <property type="entry name" value="NADH-G_4Fe-4S_3"/>
    <property type="match status" value="1"/>
</dbReference>
<dbReference type="FunFam" id="2.20.25.90:FF:000001">
    <property type="entry name" value="Formate dehydrogenase subunit alpha"/>
    <property type="match status" value="1"/>
</dbReference>
<dbReference type="CDD" id="cd00207">
    <property type="entry name" value="fer2"/>
    <property type="match status" value="1"/>
</dbReference>
<dbReference type="Proteomes" id="UP001139011">
    <property type="component" value="Unassembled WGS sequence"/>
</dbReference>
<keyword evidence="11" id="KW-0411">Iron-sulfur</keyword>
<gene>
    <name evidence="17" type="primary">fdhF</name>
    <name evidence="17" type="ORF">LCY76_21265</name>
</gene>
<evidence type="ECO:0000256" key="5">
    <source>
        <dbReference type="ARBA" id="ARBA00022505"/>
    </source>
</evidence>
<comment type="similarity">
    <text evidence="3">In the C-terminal section; belongs to the prokaryotic molybdopterin-containing oxidoreductase family.</text>
</comment>
<dbReference type="Pfam" id="PF00384">
    <property type="entry name" value="Molybdopterin"/>
    <property type="match status" value="1"/>
</dbReference>
<dbReference type="InterPro" id="IPR006963">
    <property type="entry name" value="Mopterin_OxRdtase_4Fe-4S_dom"/>
</dbReference>
<dbReference type="InterPro" id="IPR009010">
    <property type="entry name" value="Asp_de-COase-like_dom_sf"/>
</dbReference>
<dbReference type="SUPFAM" id="SSF53706">
    <property type="entry name" value="Formate dehydrogenase/DMSO reductase, domains 1-3"/>
    <property type="match status" value="1"/>
</dbReference>
<organism evidence="17 18">
    <name type="scientific">Fictibacillus marinisediminis</name>
    <dbReference type="NCBI Taxonomy" id="2878389"/>
    <lineage>
        <taxon>Bacteria</taxon>
        <taxon>Bacillati</taxon>
        <taxon>Bacillota</taxon>
        <taxon>Bacilli</taxon>
        <taxon>Bacillales</taxon>
        <taxon>Fictibacillaceae</taxon>
        <taxon>Fictibacillus</taxon>
    </lineage>
</organism>
<keyword evidence="8" id="KW-0677">Repeat</keyword>
<evidence type="ECO:0000256" key="1">
    <source>
        <dbReference type="ARBA" id="ARBA00001942"/>
    </source>
</evidence>
<dbReference type="PANTHER" id="PTHR43105">
    <property type="entry name" value="RESPIRATORY NITRATE REDUCTASE"/>
    <property type="match status" value="1"/>
</dbReference>
<dbReference type="Pfam" id="PF13510">
    <property type="entry name" value="Fer2_4"/>
    <property type="match status" value="1"/>
</dbReference>
<evidence type="ECO:0000256" key="8">
    <source>
        <dbReference type="ARBA" id="ARBA00022737"/>
    </source>
</evidence>
<name>A0A9X2BFT3_9BACL</name>
<comment type="cofactor">
    <cofactor evidence="12">
        <name>[2Fe-2S] cluster</name>
        <dbReference type="ChEBI" id="CHEBI:190135"/>
    </cofactor>
</comment>
<evidence type="ECO:0000256" key="4">
    <source>
        <dbReference type="ARBA" id="ARBA00022485"/>
    </source>
</evidence>
<dbReference type="InterPro" id="IPR017896">
    <property type="entry name" value="4Fe4S_Fe-S-bd"/>
</dbReference>
<dbReference type="InterPro" id="IPR006657">
    <property type="entry name" value="MoPterin_dinucl-bd_dom"/>
</dbReference>
<dbReference type="PANTHER" id="PTHR43105:SF14">
    <property type="entry name" value="FORMATE DEHYDROGENASE H"/>
    <property type="match status" value="1"/>
</dbReference>
<dbReference type="Gene3D" id="2.20.25.90">
    <property type="entry name" value="ADC-like domains"/>
    <property type="match status" value="1"/>
</dbReference>
<dbReference type="PROSITE" id="PS51085">
    <property type="entry name" value="2FE2S_FER_2"/>
    <property type="match status" value="1"/>
</dbReference>
<reference evidence="17" key="1">
    <citation type="submission" date="2021-09" db="EMBL/GenBank/DDBJ databases">
        <title>Genome analysis of Fictibacillus sp. KIGAM418 isolated from marine sediment.</title>
        <authorList>
            <person name="Seo M.-J."/>
            <person name="Cho E.-S."/>
            <person name="Hwang C.Y."/>
        </authorList>
    </citation>
    <scope>NUCLEOTIDE SEQUENCE</scope>
    <source>
        <strain evidence="17">KIGAM418</strain>
    </source>
</reference>
<evidence type="ECO:0000256" key="12">
    <source>
        <dbReference type="ARBA" id="ARBA00034078"/>
    </source>
</evidence>
<protein>
    <submittedName>
        <fullName evidence="17">Formate dehydrogenase subunit alpha</fullName>
        <ecNumber evidence="17">1.17.1.9</ecNumber>
    </submittedName>
</protein>
<evidence type="ECO:0000313" key="18">
    <source>
        <dbReference type="Proteomes" id="UP001139011"/>
    </source>
</evidence>
<keyword evidence="6" id="KW-0001">2Fe-2S</keyword>
<keyword evidence="18" id="KW-1185">Reference proteome</keyword>
<dbReference type="InterPro" id="IPR041924">
    <property type="entry name" value="Formate_Dh-H_N"/>
</dbReference>
<dbReference type="SUPFAM" id="SSF54292">
    <property type="entry name" value="2Fe-2S ferredoxin-like"/>
    <property type="match status" value="1"/>
</dbReference>
<evidence type="ECO:0000259" key="15">
    <source>
        <dbReference type="PROSITE" id="PS51669"/>
    </source>
</evidence>